<feature type="domain" description="MaoC-like" evidence="2">
    <location>
        <begin position="48"/>
        <end position="148"/>
    </location>
</feature>
<dbReference type="PANTHER" id="PTHR43437:SF3">
    <property type="entry name" value="HYDROXYACYL-THIOESTER DEHYDRATASE TYPE 2, MITOCHONDRIAL"/>
    <property type="match status" value="1"/>
</dbReference>
<name>A0AAD8CX47_ACIOX</name>
<evidence type="ECO:0000256" key="1">
    <source>
        <dbReference type="ARBA" id="ARBA00023239"/>
    </source>
</evidence>
<dbReference type="AlphaFoldDB" id="A0AAD8CX47"/>
<evidence type="ECO:0000313" key="3">
    <source>
        <dbReference type="EMBL" id="KAK1158435.1"/>
    </source>
</evidence>
<keyword evidence="1" id="KW-0456">Lyase</keyword>
<dbReference type="InterPro" id="IPR029069">
    <property type="entry name" value="HotDog_dom_sf"/>
</dbReference>
<dbReference type="GO" id="GO:0005739">
    <property type="term" value="C:mitochondrion"/>
    <property type="evidence" value="ECO:0007669"/>
    <property type="project" value="TreeGrafter"/>
</dbReference>
<comment type="caution">
    <text evidence="3">The sequence shown here is derived from an EMBL/GenBank/DDBJ whole genome shotgun (WGS) entry which is preliminary data.</text>
</comment>
<dbReference type="Gene3D" id="3.10.129.10">
    <property type="entry name" value="Hotdog Thioesterase"/>
    <property type="match status" value="1"/>
</dbReference>
<dbReference type="PANTHER" id="PTHR43437">
    <property type="entry name" value="HYDROXYACYL-THIOESTER DEHYDRATASE TYPE 2, MITOCHONDRIAL-RELATED"/>
    <property type="match status" value="1"/>
</dbReference>
<dbReference type="Pfam" id="PF01575">
    <property type="entry name" value="MaoC_dehydratas"/>
    <property type="match status" value="1"/>
</dbReference>
<dbReference type="SUPFAM" id="SSF54637">
    <property type="entry name" value="Thioesterase/thiol ester dehydrase-isomerase"/>
    <property type="match status" value="1"/>
</dbReference>
<accession>A0AAD8CX47</accession>
<dbReference type="FunFam" id="3.10.129.10:FF:000042">
    <property type="entry name" value="MaoC domain protein dehydratase"/>
    <property type="match status" value="1"/>
</dbReference>
<dbReference type="Proteomes" id="UP001230051">
    <property type="component" value="Unassembled WGS sequence"/>
</dbReference>
<dbReference type="InterPro" id="IPR002539">
    <property type="entry name" value="MaoC-like_dom"/>
</dbReference>
<reference evidence="3" key="1">
    <citation type="submission" date="2022-02" db="EMBL/GenBank/DDBJ databases">
        <title>Atlantic sturgeon de novo genome assembly.</title>
        <authorList>
            <person name="Stock M."/>
            <person name="Klopp C."/>
            <person name="Guiguen Y."/>
            <person name="Cabau C."/>
            <person name="Parinello H."/>
            <person name="Santidrian Yebra-Pimentel E."/>
            <person name="Kuhl H."/>
            <person name="Dirks R.P."/>
            <person name="Guessner J."/>
            <person name="Wuertz S."/>
            <person name="Du K."/>
            <person name="Schartl M."/>
        </authorList>
    </citation>
    <scope>NUCLEOTIDE SEQUENCE</scope>
    <source>
        <strain evidence="3">STURGEONOMICS-FGT-2020</strain>
        <tissue evidence="3">Whole blood</tissue>
    </source>
</reference>
<dbReference type="GO" id="GO:0018812">
    <property type="term" value="F:3-hydroxyacyl-CoA dehydratase activity"/>
    <property type="evidence" value="ECO:0007669"/>
    <property type="project" value="UniProtKB-ARBA"/>
</dbReference>
<sequence>MTFTWKGLNFRNLYCLSQTLHPAQLSVSTDTLQFQNLHQRHIHVGDRAELTKAFTKSDVAAFSELTGDANPLHLDEDFARATQFGRPIVHGVLINGLISAVLGTQMPGLGSIFLSQEIRFPAPLYLGETVLAAAEVTHICRSFAWISVSCSVKDKVVMEGVVKVMVPGVKQS</sequence>
<evidence type="ECO:0000313" key="4">
    <source>
        <dbReference type="Proteomes" id="UP001230051"/>
    </source>
</evidence>
<dbReference type="GO" id="GO:0019171">
    <property type="term" value="F:(3R)-hydroxyacyl-[acyl-carrier-protein] dehydratase activity"/>
    <property type="evidence" value="ECO:0007669"/>
    <property type="project" value="TreeGrafter"/>
</dbReference>
<protein>
    <submittedName>
        <fullName evidence="3">Hydroxyacyl-thioester dehydratase type 2, mitochondrial-like</fullName>
    </submittedName>
</protein>
<organism evidence="3 4">
    <name type="scientific">Acipenser oxyrinchus oxyrinchus</name>
    <dbReference type="NCBI Taxonomy" id="40147"/>
    <lineage>
        <taxon>Eukaryota</taxon>
        <taxon>Metazoa</taxon>
        <taxon>Chordata</taxon>
        <taxon>Craniata</taxon>
        <taxon>Vertebrata</taxon>
        <taxon>Euteleostomi</taxon>
        <taxon>Actinopterygii</taxon>
        <taxon>Chondrostei</taxon>
        <taxon>Acipenseriformes</taxon>
        <taxon>Acipenseridae</taxon>
        <taxon>Acipenser</taxon>
    </lineage>
</organism>
<gene>
    <name evidence="3" type="primary">HTD2</name>
    <name evidence="3" type="ORF">AOXY_G23359</name>
</gene>
<dbReference type="GO" id="GO:0006633">
    <property type="term" value="P:fatty acid biosynthetic process"/>
    <property type="evidence" value="ECO:0007669"/>
    <property type="project" value="TreeGrafter"/>
</dbReference>
<proteinExistence type="predicted"/>
<dbReference type="EMBL" id="JAGXEW010000024">
    <property type="protein sequence ID" value="KAK1158435.1"/>
    <property type="molecule type" value="Genomic_DNA"/>
</dbReference>
<evidence type="ECO:0000259" key="2">
    <source>
        <dbReference type="Pfam" id="PF01575"/>
    </source>
</evidence>
<dbReference type="CDD" id="cd03449">
    <property type="entry name" value="R_hydratase"/>
    <property type="match status" value="1"/>
</dbReference>
<dbReference type="InterPro" id="IPR050965">
    <property type="entry name" value="UPF0336/Enoyl-CoA_hydratase"/>
</dbReference>
<keyword evidence="4" id="KW-1185">Reference proteome</keyword>